<dbReference type="AlphaFoldDB" id="A0A1G2G2G4"/>
<sequence>MQMQDMEHILKILTLAENAGRIGIVLGPESGDTELLAAHALKERLGEKAVVLNAPEHLQDRWSHMFKKERPQKEFALVLDTDTNPVDELRYEKEGGKLRIFLSPQHELTKDAFQLEHRYMPSDMIIALGFANETDITRTLETDTPLKNTAALINLSHIPSEALKKDALPSTNKWDIGAMKLWSRALLRSYVEDKNTVFWAFLPKEDFQKTNQPTSILPALLAHMGVVMELPPLRLILWQDQDFPANNVHILVSGTDPDVVMQIAQAAETSVTNGNLTIRGFANFSEAEVEMRKLLKSIKPEA</sequence>
<evidence type="ECO:0000313" key="1">
    <source>
        <dbReference type="EMBL" id="OGZ44307.1"/>
    </source>
</evidence>
<organism evidence="1 2">
    <name type="scientific">Candidatus Ryanbacteria bacterium RIFCSPHIGHO2_01_FULL_45_22</name>
    <dbReference type="NCBI Taxonomy" id="1802114"/>
    <lineage>
        <taxon>Bacteria</taxon>
        <taxon>Candidatus Ryaniibacteriota</taxon>
    </lineage>
</organism>
<dbReference type="STRING" id="1802114.A2719_04555"/>
<gene>
    <name evidence="1" type="ORF">A2719_04555</name>
</gene>
<name>A0A1G2G2G4_9BACT</name>
<proteinExistence type="predicted"/>
<protein>
    <submittedName>
        <fullName evidence="1">Uncharacterized protein</fullName>
    </submittedName>
</protein>
<reference evidence="1 2" key="1">
    <citation type="journal article" date="2016" name="Nat. Commun.">
        <title>Thousands of microbial genomes shed light on interconnected biogeochemical processes in an aquifer system.</title>
        <authorList>
            <person name="Anantharaman K."/>
            <person name="Brown C.T."/>
            <person name="Hug L.A."/>
            <person name="Sharon I."/>
            <person name="Castelle C.J."/>
            <person name="Probst A.J."/>
            <person name="Thomas B.C."/>
            <person name="Singh A."/>
            <person name="Wilkins M.J."/>
            <person name="Karaoz U."/>
            <person name="Brodie E.L."/>
            <person name="Williams K.H."/>
            <person name="Hubbard S.S."/>
            <person name="Banfield J.F."/>
        </authorList>
    </citation>
    <scope>NUCLEOTIDE SEQUENCE [LARGE SCALE GENOMIC DNA]</scope>
</reference>
<dbReference type="Proteomes" id="UP000177480">
    <property type="component" value="Unassembled WGS sequence"/>
</dbReference>
<evidence type="ECO:0000313" key="2">
    <source>
        <dbReference type="Proteomes" id="UP000177480"/>
    </source>
</evidence>
<comment type="caution">
    <text evidence="1">The sequence shown here is derived from an EMBL/GenBank/DDBJ whole genome shotgun (WGS) entry which is preliminary data.</text>
</comment>
<dbReference type="EMBL" id="MHNK01000004">
    <property type="protein sequence ID" value="OGZ44307.1"/>
    <property type="molecule type" value="Genomic_DNA"/>
</dbReference>
<accession>A0A1G2G2G4</accession>